<sequence length="280" mass="30288">MSRVDAHHHLWDTGAREYPWMDGPWADPLRGVFDEARYTAEARPHGVDAAVVVQALADVAETRELLELTTRSELVRAVVGWVPLDAPGVVDVLAELMGGAGGKNLAGVRHLVQDEPDPAWLERPETRRGLAAVAEAGLAYDLLVKPPQYEAALRTARDLPGVQFVLDHLGKPGIAAGMWEPWAAWIADLAALPNVTAKVSGLVTEADWNTPDPARVTPYVRHALDVFGPERLMFGSDWPVCTLAVPYGGAVETTDLALAGLSDAERESVLSGTARRVYRL</sequence>
<gene>
    <name evidence="3" type="ORF">D5H75_27435</name>
</gene>
<dbReference type="PANTHER" id="PTHR43569">
    <property type="entry name" value="AMIDOHYDROLASE"/>
    <property type="match status" value="1"/>
</dbReference>
<organism evidence="3 4">
    <name type="scientific">Bailinhaonella thermotolerans</name>
    <dbReference type="NCBI Taxonomy" id="1070861"/>
    <lineage>
        <taxon>Bacteria</taxon>
        <taxon>Bacillati</taxon>
        <taxon>Actinomycetota</taxon>
        <taxon>Actinomycetes</taxon>
        <taxon>Streptosporangiales</taxon>
        <taxon>Streptosporangiaceae</taxon>
        <taxon>Bailinhaonella</taxon>
    </lineage>
</organism>
<dbReference type="InterPro" id="IPR052350">
    <property type="entry name" value="Metallo-dep_Lactonases"/>
</dbReference>
<dbReference type="Gene3D" id="3.20.20.140">
    <property type="entry name" value="Metal-dependent hydrolases"/>
    <property type="match status" value="1"/>
</dbReference>
<dbReference type="PANTHER" id="PTHR43569:SF2">
    <property type="entry name" value="AMIDOHYDROLASE-RELATED DOMAIN-CONTAINING PROTEIN"/>
    <property type="match status" value="1"/>
</dbReference>
<keyword evidence="3" id="KW-0378">Hydrolase</keyword>
<dbReference type="OrthoDB" id="5450317at2"/>
<name>A0A3A4AHA9_9ACTN</name>
<comment type="caution">
    <text evidence="3">The sequence shown here is derived from an EMBL/GenBank/DDBJ whole genome shotgun (WGS) entry which is preliminary data.</text>
</comment>
<evidence type="ECO:0000259" key="2">
    <source>
        <dbReference type="Pfam" id="PF04909"/>
    </source>
</evidence>
<accession>A0A3A4AHA9</accession>
<dbReference type="InterPro" id="IPR006680">
    <property type="entry name" value="Amidohydro-rel"/>
</dbReference>
<dbReference type="EMBL" id="QZEY01000013">
    <property type="protein sequence ID" value="RJL25083.1"/>
    <property type="molecule type" value="Genomic_DNA"/>
</dbReference>
<evidence type="ECO:0000313" key="3">
    <source>
        <dbReference type="EMBL" id="RJL25083.1"/>
    </source>
</evidence>
<proteinExistence type="inferred from homology"/>
<dbReference type="GO" id="GO:0016787">
    <property type="term" value="F:hydrolase activity"/>
    <property type="evidence" value="ECO:0007669"/>
    <property type="project" value="UniProtKB-KW"/>
</dbReference>
<evidence type="ECO:0000313" key="4">
    <source>
        <dbReference type="Proteomes" id="UP000265768"/>
    </source>
</evidence>
<keyword evidence="4" id="KW-1185">Reference proteome</keyword>
<dbReference type="Proteomes" id="UP000265768">
    <property type="component" value="Unassembled WGS sequence"/>
</dbReference>
<dbReference type="Pfam" id="PF04909">
    <property type="entry name" value="Amidohydro_2"/>
    <property type="match status" value="1"/>
</dbReference>
<reference evidence="3 4" key="1">
    <citation type="submission" date="2018-09" db="EMBL/GenBank/DDBJ databases">
        <title>YIM 75507 draft genome.</title>
        <authorList>
            <person name="Tang S."/>
            <person name="Feng Y."/>
        </authorList>
    </citation>
    <scope>NUCLEOTIDE SEQUENCE [LARGE SCALE GENOMIC DNA]</scope>
    <source>
        <strain evidence="3 4">YIM 75507</strain>
    </source>
</reference>
<protein>
    <submittedName>
        <fullName evidence="3">Amidohydrolase</fullName>
    </submittedName>
</protein>
<evidence type="ECO:0000256" key="1">
    <source>
        <dbReference type="ARBA" id="ARBA00038310"/>
    </source>
</evidence>
<comment type="similarity">
    <text evidence="1">Belongs to the metallo-dependent hydrolases superfamily.</text>
</comment>
<feature type="domain" description="Amidohydrolase-related" evidence="2">
    <location>
        <begin position="4"/>
        <end position="280"/>
    </location>
</feature>
<dbReference type="InterPro" id="IPR032466">
    <property type="entry name" value="Metal_Hydrolase"/>
</dbReference>
<dbReference type="AlphaFoldDB" id="A0A3A4AHA9"/>
<dbReference type="SUPFAM" id="SSF51556">
    <property type="entry name" value="Metallo-dependent hydrolases"/>
    <property type="match status" value="1"/>
</dbReference>
<dbReference type="RefSeq" id="WP_119929444.1">
    <property type="nucleotide sequence ID" value="NZ_QZEY01000013.1"/>
</dbReference>